<evidence type="ECO:0000256" key="10">
    <source>
        <dbReference type="PIRNR" id="PIRNR015601"/>
    </source>
</evidence>
<evidence type="ECO:0000259" key="11">
    <source>
        <dbReference type="Pfam" id="PF04452"/>
    </source>
</evidence>
<comment type="caution">
    <text evidence="12">The sequence shown here is derived from an EMBL/GenBank/DDBJ whole genome shotgun (WGS) entry which is preliminary data.</text>
</comment>
<sequence>MQFCYHINAGKEILEIKDELFNHLYKARRTKIQTLLCFRNLQDNNLYTYKHLQIEKKQATLMLVETKKLPLASTKKLHLIWAIIENKNIEKTLPYLNQLGVKKISFFFANRSQKNEKISLERLHKILISSCEQCNRSDLMEIELLKNTQEALQKYPNSFVMDFDGADIYASRITNFENGIFIGPEGGFDEIERQMFISQKKLSISNQFILKSECAALFISSLATI</sequence>
<dbReference type="PANTHER" id="PTHR30027:SF3">
    <property type="entry name" value="16S RRNA (URACIL(1498)-N(3))-METHYLTRANSFERASE"/>
    <property type="match status" value="1"/>
</dbReference>
<dbReference type="SUPFAM" id="SSF75217">
    <property type="entry name" value="alpha/beta knot"/>
    <property type="match status" value="1"/>
</dbReference>
<organism evidence="12 13">
    <name type="scientific">Helicobacter anseris</name>
    <dbReference type="NCBI Taxonomy" id="375926"/>
    <lineage>
        <taxon>Bacteria</taxon>
        <taxon>Pseudomonadati</taxon>
        <taxon>Campylobacterota</taxon>
        <taxon>Epsilonproteobacteria</taxon>
        <taxon>Campylobacterales</taxon>
        <taxon>Helicobacteraceae</taxon>
        <taxon>Helicobacter</taxon>
    </lineage>
</organism>
<keyword evidence="3 10" id="KW-0963">Cytoplasm</keyword>
<keyword evidence="4 10" id="KW-0698">rRNA processing</keyword>
<dbReference type="NCBIfam" id="TIGR00046">
    <property type="entry name" value="RsmE family RNA methyltransferase"/>
    <property type="match status" value="1"/>
</dbReference>
<evidence type="ECO:0000256" key="1">
    <source>
        <dbReference type="ARBA" id="ARBA00004496"/>
    </source>
</evidence>
<dbReference type="AlphaFoldDB" id="A0A3D8JB07"/>
<evidence type="ECO:0000313" key="13">
    <source>
        <dbReference type="Proteomes" id="UP000256695"/>
    </source>
</evidence>
<evidence type="ECO:0000256" key="8">
    <source>
        <dbReference type="ARBA" id="ARBA00025699"/>
    </source>
</evidence>
<comment type="similarity">
    <text evidence="2 10">Belongs to the RNA methyltransferase RsmE family.</text>
</comment>
<evidence type="ECO:0000256" key="7">
    <source>
        <dbReference type="ARBA" id="ARBA00022691"/>
    </source>
</evidence>
<evidence type="ECO:0000256" key="4">
    <source>
        <dbReference type="ARBA" id="ARBA00022552"/>
    </source>
</evidence>
<evidence type="ECO:0000313" key="12">
    <source>
        <dbReference type="EMBL" id="RDU74490.1"/>
    </source>
</evidence>
<comment type="catalytic activity">
    <reaction evidence="9 10">
        <text>uridine(1498) in 16S rRNA + S-adenosyl-L-methionine = N(3)-methyluridine(1498) in 16S rRNA + S-adenosyl-L-homocysteine + H(+)</text>
        <dbReference type="Rhea" id="RHEA:42920"/>
        <dbReference type="Rhea" id="RHEA-COMP:10283"/>
        <dbReference type="Rhea" id="RHEA-COMP:10284"/>
        <dbReference type="ChEBI" id="CHEBI:15378"/>
        <dbReference type="ChEBI" id="CHEBI:57856"/>
        <dbReference type="ChEBI" id="CHEBI:59789"/>
        <dbReference type="ChEBI" id="CHEBI:65315"/>
        <dbReference type="ChEBI" id="CHEBI:74502"/>
        <dbReference type="EC" id="2.1.1.193"/>
    </reaction>
</comment>
<dbReference type="GO" id="GO:0070042">
    <property type="term" value="F:rRNA (uridine-N3-)-methyltransferase activity"/>
    <property type="evidence" value="ECO:0007669"/>
    <property type="project" value="TreeGrafter"/>
</dbReference>
<reference evidence="12 13" key="1">
    <citation type="submission" date="2018-04" db="EMBL/GenBank/DDBJ databases">
        <title>Novel Campyloabacter and Helicobacter Species and Strains.</title>
        <authorList>
            <person name="Mannion A.J."/>
            <person name="Shen Z."/>
            <person name="Fox J.G."/>
        </authorList>
    </citation>
    <scope>NUCLEOTIDE SEQUENCE [LARGE SCALE GENOMIC DNA]</scope>
    <source>
        <strain evidence="12 13">MIT 04-9362</strain>
    </source>
</reference>
<evidence type="ECO:0000256" key="6">
    <source>
        <dbReference type="ARBA" id="ARBA00022679"/>
    </source>
</evidence>
<dbReference type="InterPro" id="IPR046886">
    <property type="entry name" value="RsmE_MTase_dom"/>
</dbReference>
<gene>
    <name evidence="12" type="ORF">CQA57_00100</name>
</gene>
<dbReference type="Proteomes" id="UP000256695">
    <property type="component" value="Unassembled WGS sequence"/>
</dbReference>
<dbReference type="GO" id="GO:0005737">
    <property type="term" value="C:cytoplasm"/>
    <property type="evidence" value="ECO:0007669"/>
    <property type="project" value="UniProtKB-SubCell"/>
</dbReference>
<feature type="domain" description="Ribosomal RNA small subunit methyltransferase E methyltransferase" evidence="11">
    <location>
        <begin position="75"/>
        <end position="222"/>
    </location>
</feature>
<keyword evidence="6 10" id="KW-0808">Transferase</keyword>
<dbReference type="Gene3D" id="3.40.1280.10">
    <property type="match status" value="1"/>
</dbReference>
<dbReference type="GO" id="GO:0070475">
    <property type="term" value="P:rRNA base methylation"/>
    <property type="evidence" value="ECO:0007669"/>
    <property type="project" value="TreeGrafter"/>
</dbReference>
<name>A0A3D8JB07_9HELI</name>
<keyword evidence="5 10" id="KW-0489">Methyltransferase</keyword>
<evidence type="ECO:0000256" key="2">
    <source>
        <dbReference type="ARBA" id="ARBA00005528"/>
    </source>
</evidence>
<dbReference type="InterPro" id="IPR029028">
    <property type="entry name" value="Alpha/beta_knot_MTases"/>
</dbReference>
<dbReference type="CDD" id="cd18084">
    <property type="entry name" value="RsmE-like"/>
    <property type="match status" value="1"/>
</dbReference>
<keyword evidence="7 10" id="KW-0949">S-adenosyl-L-methionine</keyword>
<evidence type="ECO:0000256" key="3">
    <source>
        <dbReference type="ARBA" id="ARBA00022490"/>
    </source>
</evidence>
<keyword evidence="13" id="KW-1185">Reference proteome</keyword>
<dbReference type="EC" id="2.1.1.193" evidence="10"/>
<proteinExistence type="inferred from homology"/>
<dbReference type="Pfam" id="PF04452">
    <property type="entry name" value="Methyltrans_RNA"/>
    <property type="match status" value="1"/>
</dbReference>
<dbReference type="PIRSF" id="PIRSF015601">
    <property type="entry name" value="MTase_slr0722"/>
    <property type="match status" value="1"/>
</dbReference>
<evidence type="ECO:0000256" key="9">
    <source>
        <dbReference type="ARBA" id="ARBA00047944"/>
    </source>
</evidence>
<dbReference type="PANTHER" id="PTHR30027">
    <property type="entry name" value="RIBOSOMAL RNA SMALL SUBUNIT METHYLTRANSFERASE E"/>
    <property type="match status" value="1"/>
</dbReference>
<dbReference type="RefSeq" id="WP_115578199.1">
    <property type="nucleotide sequence ID" value="NZ_NXLX01000001.1"/>
</dbReference>
<evidence type="ECO:0000256" key="5">
    <source>
        <dbReference type="ARBA" id="ARBA00022603"/>
    </source>
</evidence>
<dbReference type="InterPro" id="IPR006700">
    <property type="entry name" value="RsmE"/>
</dbReference>
<dbReference type="EMBL" id="NXLX01000001">
    <property type="protein sequence ID" value="RDU74490.1"/>
    <property type="molecule type" value="Genomic_DNA"/>
</dbReference>
<comment type="function">
    <text evidence="8 10">Specifically methylates the N3 position of the uracil ring of uridine 1498 (m3U1498) in 16S rRNA. Acts on the fully assembled 30S ribosomal subunit.</text>
</comment>
<dbReference type="OrthoDB" id="9815641at2"/>
<dbReference type="InterPro" id="IPR029026">
    <property type="entry name" value="tRNA_m1G_MTases_N"/>
</dbReference>
<accession>A0A3D8JB07</accession>
<comment type="subcellular location">
    <subcellularLocation>
        <location evidence="1 10">Cytoplasm</location>
    </subcellularLocation>
</comment>
<dbReference type="NCBIfam" id="NF008695">
    <property type="entry name" value="PRK11713.3-3"/>
    <property type="match status" value="1"/>
</dbReference>
<protein>
    <recommendedName>
        <fullName evidence="10">Ribosomal RNA small subunit methyltransferase E</fullName>
        <ecNumber evidence="10">2.1.1.193</ecNumber>
    </recommendedName>
</protein>